<feature type="domain" description="Mammalian cell entry C-terminal" evidence="2">
    <location>
        <begin position="122"/>
        <end position="343"/>
    </location>
</feature>
<evidence type="ECO:0000259" key="2">
    <source>
        <dbReference type="Pfam" id="PF11887"/>
    </source>
</evidence>
<dbReference type="NCBIfam" id="TIGR00996">
    <property type="entry name" value="Mtu_fam_mce"/>
    <property type="match status" value="1"/>
</dbReference>
<sequence length="482" mass="50046">MSRGKGAVVVQRLQGLAFLVVIVLLLGLAVATYQKAFSDAVVVQLQTDTVGNQLQRASDVKVRGVIVGEVRSVESTGDGATIELAIEPEHLAEIPADVNARLLPKTLFGERFVSLVIPDDPSPDRLAAGDVIPQDRSENAIELERVIDDLLPLLQAVDPADLSNTLGAVADALRGRGEALGENLADTGTYVGQLNTVLPELQADVSLLADVADTYDAAAPDVLAVLDNLSVTASTVVDQSEQLRRTFTVVGSSAQTAAGFLQENEGALIQLAQGSRPVLSLLARYSPEYPCLLDGLTRFNPMITEAFGGDGDPALNLNLTVTLPPRNPYVPGDQPAYDDVSGPDCRGLNDIDGVMAAAAQGEFYCPVPPLDGVDSQDNPVSGNPVCLGGTSPTDIPFEDPRTGRDGTGVGTDLSLASAFPRGLTDGGLSGADGAGSLAGSSAELDFVRSLLGYQTGVDPARISDLAASSLAPLLRGTQVMVP</sequence>
<evidence type="ECO:0000313" key="4">
    <source>
        <dbReference type="Proteomes" id="UP000198981"/>
    </source>
</evidence>
<evidence type="ECO:0000313" key="3">
    <source>
        <dbReference type="EMBL" id="SCX46836.1"/>
    </source>
</evidence>
<feature type="domain" description="Mce/MlaD" evidence="1">
    <location>
        <begin position="41"/>
        <end position="115"/>
    </location>
</feature>
<name>A0A1G4Y0A7_9ACTN</name>
<dbReference type="OrthoDB" id="3460188at2"/>
<organism evidence="3 4">
    <name type="scientific">Klenkia marina</name>
    <dbReference type="NCBI Taxonomy" id="1960309"/>
    <lineage>
        <taxon>Bacteria</taxon>
        <taxon>Bacillati</taxon>
        <taxon>Actinomycetota</taxon>
        <taxon>Actinomycetes</taxon>
        <taxon>Geodermatophilales</taxon>
        <taxon>Geodermatophilaceae</taxon>
        <taxon>Klenkia</taxon>
    </lineage>
</organism>
<proteinExistence type="predicted"/>
<keyword evidence="4" id="KW-1185">Reference proteome</keyword>
<dbReference type="PANTHER" id="PTHR33371">
    <property type="entry name" value="INTERMEMBRANE PHOSPHOLIPID TRANSPORT SYSTEM BINDING PROTEIN MLAD-RELATED"/>
    <property type="match status" value="1"/>
</dbReference>
<dbReference type="PANTHER" id="PTHR33371:SF19">
    <property type="entry name" value="MCE-FAMILY PROTEIN MCE4A"/>
    <property type="match status" value="1"/>
</dbReference>
<dbReference type="RefSeq" id="WP_092802565.1">
    <property type="nucleotide sequence ID" value="NZ_FMUH01000002.1"/>
</dbReference>
<evidence type="ECO:0000259" key="1">
    <source>
        <dbReference type="Pfam" id="PF02470"/>
    </source>
</evidence>
<dbReference type="GO" id="GO:0005576">
    <property type="term" value="C:extracellular region"/>
    <property type="evidence" value="ECO:0007669"/>
    <property type="project" value="TreeGrafter"/>
</dbReference>
<dbReference type="Pfam" id="PF02470">
    <property type="entry name" value="MlaD"/>
    <property type="match status" value="1"/>
</dbReference>
<dbReference type="InterPro" id="IPR003399">
    <property type="entry name" value="Mce/MlaD"/>
</dbReference>
<dbReference type="EMBL" id="FMUH01000002">
    <property type="protein sequence ID" value="SCX46836.1"/>
    <property type="molecule type" value="Genomic_DNA"/>
</dbReference>
<dbReference type="InterPro" id="IPR005693">
    <property type="entry name" value="Mce"/>
</dbReference>
<dbReference type="AlphaFoldDB" id="A0A1G4Y0A7"/>
<reference evidence="4" key="1">
    <citation type="submission" date="2016-10" db="EMBL/GenBank/DDBJ databases">
        <authorList>
            <person name="Varghese N."/>
            <person name="Submissions S."/>
        </authorList>
    </citation>
    <scope>NUCLEOTIDE SEQUENCE [LARGE SCALE GENOMIC DNA]</scope>
    <source>
        <strain evidence="4">DSM 45722</strain>
    </source>
</reference>
<accession>A0A1G4Y0A7</accession>
<dbReference type="Pfam" id="PF11887">
    <property type="entry name" value="Mce4_CUP1"/>
    <property type="match status" value="1"/>
</dbReference>
<dbReference type="STRING" id="1960309.SAMN03159343_1874"/>
<protein>
    <submittedName>
        <fullName evidence="3">Virulence factor Mce family protein</fullName>
    </submittedName>
</protein>
<dbReference type="Proteomes" id="UP000198981">
    <property type="component" value="Unassembled WGS sequence"/>
</dbReference>
<dbReference type="InterPro" id="IPR052336">
    <property type="entry name" value="MlaD_Phospholipid_Transporter"/>
</dbReference>
<gene>
    <name evidence="3" type="ORF">SAMN03159343_1874</name>
</gene>
<dbReference type="GO" id="GO:0051701">
    <property type="term" value="P:biological process involved in interaction with host"/>
    <property type="evidence" value="ECO:0007669"/>
    <property type="project" value="TreeGrafter"/>
</dbReference>
<dbReference type="InterPro" id="IPR024516">
    <property type="entry name" value="Mce_C"/>
</dbReference>